<dbReference type="EMBL" id="CP021404">
    <property type="protein sequence ID" value="ATI42320.1"/>
    <property type="molecule type" value="Genomic_DNA"/>
</dbReference>
<reference evidence="1 2" key="1">
    <citation type="submission" date="2017-05" db="EMBL/GenBank/DDBJ databases">
        <title>Comparative genomic and metabolic analysis of manganese-oxidizing mechanisms in Celeribater manganoxidans DY25T: its adaption to the environment of polymetallic nodule.</title>
        <authorList>
            <person name="Wang X."/>
        </authorList>
    </citation>
    <scope>NUCLEOTIDE SEQUENCE [LARGE SCALE GENOMIC DNA]</scope>
    <source>
        <strain evidence="1 2">DY25</strain>
    </source>
</reference>
<dbReference type="Proteomes" id="UP000219050">
    <property type="component" value="Chromosome"/>
</dbReference>
<protein>
    <submittedName>
        <fullName evidence="1">Uncharacterized protein</fullName>
    </submittedName>
</protein>
<dbReference type="AlphaFoldDB" id="A0A291M084"/>
<organism evidence="1 2">
    <name type="scientific">Pacificitalea manganoxidans</name>
    <dbReference type="NCBI Taxonomy" id="1411902"/>
    <lineage>
        <taxon>Bacteria</taxon>
        <taxon>Pseudomonadati</taxon>
        <taxon>Pseudomonadota</taxon>
        <taxon>Alphaproteobacteria</taxon>
        <taxon>Rhodobacterales</taxon>
        <taxon>Paracoccaceae</taxon>
        <taxon>Pacificitalea</taxon>
    </lineage>
</organism>
<keyword evidence="2" id="KW-1185">Reference proteome</keyword>
<dbReference type="OrthoDB" id="7862366at2"/>
<evidence type="ECO:0000313" key="2">
    <source>
        <dbReference type="Proteomes" id="UP000219050"/>
    </source>
</evidence>
<gene>
    <name evidence="1" type="ORF">CBW24_10055</name>
</gene>
<name>A0A291M084_9RHOB</name>
<accession>A0A291M084</accession>
<sequence>MVTALTPRSLTRSPAKPALRVLRRALGGGALLVALALGATPAAAWVTTTGSIVTGGADDITVRIPARAGKQEYFCAAAQYARFRLGARGTDRVVVNRPLGIDAAGQMSVGFTLSATAPSSPGVFLTPTVEGTARSVAHGQSLCREGHSSAPLN</sequence>
<dbReference type="KEGG" id="cmag:CBW24_10055"/>
<dbReference type="RefSeq" id="WP_097373508.1">
    <property type="nucleotide sequence ID" value="NZ_CP021404.1"/>
</dbReference>
<proteinExistence type="predicted"/>
<evidence type="ECO:0000313" key="1">
    <source>
        <dbReference type="EMBL" id="ATI42320.1"/>
    </source>
</evidence>